<dbReference type="FunFam" id="3.40.5.10:FF:000002">
    <property type="entry name" value="50S ribosomal protein L9"/>
    <property type="match status" value="1"/>
</dbReference>
<dbReference type="GO" id="GO:0005840">
    <property type="term" value="C:ribosome"/>
    <property type="evidence" value="ECO:0007669"/>
    <property type="project" value="UniProtKB-KW"/>
</dbReference>
<dbReference type="Pfam" id="PF03948">
    <property type="entry name" value="Ribosomal_L9_C"/>
    <property type="match status" value="1"/>
</dbReference>
<dbReference type="Gene3D" id="3.40.5.10">
    <property type="entry name" value="Ribosomal protein L9, N-terminal domain"/>
    <property type="match status" value="1"/>
</dbReference>
<dbReference type="SUPFAM" id="SSF55653">
    <property type="entry name" value="Ribosomal protein L9 C-domain"/>
    <property type="match status" value="1"/>
</dbReference>
<dbReference type="InterPro" id="IPR036935">
    <property type="entry name" value="Ribosomal_bL9_N_sf"/>
</dbReference>
<evidence type="ECO:0000256" key="2">
    <source>
        <dbReference type="ARBA" id="ARBA00022730"/>
    </source>
</evidence>
<keyword evidence="3" id="KW-0694">RNA-binding</keyword>
<comment type="caution">
    <text evidence="8">The sequence shown here is derived from an EMBL/GenBank/DDBJ whole genome shotgun (WGS) entry which is preliminary data.</text>
</comment>
<dbReference type="InterPro" id="IPR000244">
    <property type="entry name" value="Ribosomal_bL9"/>
</dbReference>
<dbReference type="InterPro" id="IPR009027">
    <property type="entry name" value="Ribosomal_bL9/RNase_H1_N"/>
</dbReference>
<sequence length="148" mass="16881">MKVILLNDVKKVGKKGEILEVADGYARNFLIAKGFAVQATNKSMEILQDQKEEQRQNEAELEKKAKELKEKLKEITLEFTLNSKNGRVFGSISTKQIVEELAKKYDIHVDKRKFIDTNPVGSLGYSHVKVELYKNVIGEIKCLIKEKV</sequence>
<keyword evidence="4 8" id="KW-0689">Ribosomal protein</keyword>
<name>A0A645JSQ6_9ZZZZ</name>
<reference evidence="8" key="1">
    <citation type="submission" date="2019-08" db="EMBL/GenBank/DDBJ databases">
        <authorList>
            <person name="Kucharzyk K."/>
            <person name="Murdoch R.W."/>
            <person name="Higgins S."/>
            <person name="Loffler F."/>
        </authorList>
    </citation>
    <scope>NUCLEOTIDE SEQUENCE</scope>
</reference>
<evidence type="ECO:0000256" key="6">
    <source>
        <dbReference type="SAM" id="Coils"/>
    </source>
</evidence>
<dbReference type="SUPFAM" id="SSF55658">
    <property type="entry name" value="L9 N-domain-like"/>
    <property type="match status" value="1"/>
</dbReference>
<dbReference type="AlphaFoldDB" id="A0A645JSQ6"/>
<dbReference type="GO" id="GO:1990904">
    <property type="term" value="C:ribonucleoprotein complex"/>
    <property type="evidence" value="ECO:0007669"/>
    <property type="project" value="UniProtKB-KW"/>
</dbReference>
<dbReference type="NCBIfam" id="TIGR00158">
    <property type="entry name" value="L9"/>
    <property type="match status" value="1"/>
</dbReference>
<keyword evidence="6" id="KW-0175">Coiled coil</keyword>
<protein>
    <submittedName>
        <fullName evidence="8">50S ribosomal protein L9</fullName>
    </submittedName>
</protein>
<dbReference type="HAMAP" id="MF_00503">
    <property type="entry name" value="Ribosomal_bL9"/>
    <property type="match status" value="1"/>
</dbReference>
<keyword evidence="2" id="KW-0699">rRNA-binding</keyword>
<dbReference type="Gene3D" id="3.10.430.100">
    <property type="entry name" value="Ribosomal protein L9, C-terminal domain"/>
    <property type="match status" value="1"/>
</dbReference>
<dbReference type="GO" id="GO:0003735">
    <property type="term" value="F:structural constituent of ribosome"/>
    <property type="evidence" value="ECO:0007669"/>
    <property type="project" value="InterPro"/>
</dbReference>
<dbReference type="GO" id="GO:0019843">
    <property type="term" value="F:rRNA binding"/>
    <property type="evidence" value="ECO:0007669"/>
    <property type="project" value="UniProtKB-KW"/>
</dbReference>
<dbReference type="InterPro" id="IPR036791">
    <property type="entry name" value="Ribosomal_bL9_C_sf"/>
</dbReference>
<dbReference type="InterPro" id="IPR020594">
    <property type="entry name" value="Ribosomal_bL9_bac/chp"/>
</dbReference>
<evidence type="ECO:0000256" key="3">
    <source>
        <dbReference type="ARBA" id="ARBA00022884"/>
    </source>
</evidence>
<dbReference type="PANTHER" id="PTHR21368">
    <property type="entry name" value="50S RIBOSOMAL PROTEIN L9"/>
    <property type="match status" value="1"/>
</dbReference>
<dbReference type="EMBL" id="VSSQ01140327">
    <property type="protein sequence ID" value="MPN62393.1"/>
    <property type="molecule type" value="Genomic_DNA"/>
</dbReference>
<dbReference type="PROSITE" id="PS00651">
    <property type="entry name" value="RIBOSOMAL_L9"/>
    <property type="match status" value="1"/>
</dbReference>
<gene>
    <name evidence="8" type="primary">rplI_55</name>
    <name evidence="8" type="ORF">SDC9_210140</name>
</gene>
<dbReference type="Pfam" id="PF01281">
    <property type="entry name" value="Ribosomal_L9_N"/>
    <property type="match status" value="1"/>
</dbReference>
<dbReference type="InterPro" id="IPR020070">
    <property type="entry name" value="Ribosomal_bL9_N"/>
</dbReference>
<accession>A0A645JSQ6</accession>
<comment type="similarity">
    <text evidence="1">Belongs to the bacterial ribosomal protein bL9 family.</text>
</comment>
<feature type="domain" description="Ribosomal protein L9" evidence="7">
    <location>
        <begin position="13"/>
        <end position="40"/>
    </location>
</feature>
<evidence type="ECO:0000256" key="1">
    <source>
        <dbReference type="ARBA" id="ARBA00010605"/>
    </source>
</evidence>
<evidence type="ECO:0000256" key="4">
    <source>
        <dbReference type="ARBA" id="ARBA00022980"/>
    </source>
</evidence>
<evidence type="ECO:0000256" key="5">
    <source>
        <dbReference type="ARBA" id="ARBA00023274"/>
    </source>
</evidence>
<evidence type="ECO:0000313" key="8">
    <source>
        <dbReference type="EMBL" id="MPN62393.1"/>
    </source>
</evidence>
<organism evidence="8">
    <name type="scientific">bioreactor metagenome</name>
    <dbReference type="NCBI Taxonomy" id="1076179"/>
    <lineage>
        <taxon>unclassified sequences</taxon>
        <taxon>metagenomes</taxon>
        <taxon>ecological metagenomes</taxon>
    </lineage>
</organism>
<keyword evidence="5" id="KW-0687">Ribonucleoprotein</keyword>
<dbReference type="GO" id="GO:0006412">
    <property type="term" value="P:translation"/>
    <property type="evidence" value="ECO:0007669"/>
    <property type="project" value="InterPro"/>
</dbReference>
<proteinExistence type="inferred from homology"/>
<dbReference type="InterPro" id="IPR020069">
    <property type="entry name" value="Ribosomal_bL9_C"/>
</dbReference>
<feature type="coiled-coil region" evidence="6">
    <location>
        <begin position="37"/>
        <end position="78"/>
    </location>
</feature>
<evidence type="ECO:0000259" key="7">
    <source>
        <dbReference type="PROSITE" id="PS00651"/>
    </source>
</evidence>